<reference evidence="2" key="1">
    <citation type="submission" date="2016-07" db="EMBL/GenBank/DDBJ databases">
        <title>Microvirga ossetica sp. nov. a new species of rhizobia isolated from root nodules of the legume species Vicia alpestris Steven originated from North Ossetia region in the Caucasus.</title>
        <authorList>
            <person name="Safronova V.I."/>
            <person name="Kuznetsova I.G."/>
            <person name="Sazanova A.L."/>
            <person name="Belimov A."/>
            <person name="Andronov E."/>
            <person name="Osledkin Y.S."/>
            <person name="Onishchuk O.P."/>
            <person name="Kurchak O.N."/>
            <person name="Shaposhnikov A.I."/>
            <person name="Willems A."/>
            <person name="Tikhonovich I.A."/>
        </authorList>
    </citation>
    <scope>NUCLEOTIDE SEQUENCE [LARGE SCALE GENOMIC DNA]</scope>
    <source>
        <strain evidence="2">V5/3M</strain>
    </source>
</reference>
<gene>
    <name evidence="2" type="ORF">BB934_06160</name>
</gene>
<dbReference type="Pfam" id="PF04070">
    <property type="entry name" value="DUF378"/>
    <property type="match status" value="1"/>
</dbReference>
<feature type="transmembrane region" description="Helical" evidence="1">
    <location>
        <begin position="44"/>
        <end position="64"/>
    </location>
</feature>
<name>A0A1B2ED28_9HYPH</name>
<evidence type="ECO:0000313" key="2">
    <source>
        <dbReference type="EMBL" id="ANY77871.1"/>
    </source>
</evidence>
<organism evidence="2">
    <name type="scientific">Microvirga ossetica</name>
    <dbReference type="NCBI Taxonomy" id="1882682"/>
    <lineage>
        <taxon>Bacteria</taxon>
        <taxon>Pseudomonadati</taxon>
        <taxon>Pseudomonadota</taxon>
        <taxon>Alphaproteobacteria</taxon>
        <taxon>Hyphomicrobiales</taxon>
        <taxon>Methylobacteriaceae</taxon>
        <taxon>Microvirga</taxon>
    </lineage>
</organism>
<sequence length="79" mass="8128">MKALNIVTLVLVIVGAVNWGLVGLFQFDLVAALFGGQQAALARVVYALVGVAGVFQIGMLMRALSGGTGDSQRTANIHG</sequence>
<evidence type="ECO:0000256" key="1">
    <source>
        <dbReference type="SAM" id="Phobius"/>
    </source>
</evidence>
<dbReference type="PANTHER" id="PTHR37304">
    <property type="entry name" value="MEMBRANE PROTEIN-RELATED"/>
    <property type="match status" value="1"/>
</dbReference>
<dbReference type="AlphaFoldDB" id="A0A1B2ED28"/>
<dbReference type="RefSeq" id="WP_099508858.1">
    <property type="nucleotide sequence ID" value="NZ_CP016616.1"/>
</dbReference>
<dbReference type="PANTHER" id="PTHR37304:SF1">
    <property type="entry name" value="MEMBRANE PROTEIN"/>
    <property type="match status" value="1"/>
</dbReference>
<dbReference type="KEGG" id="moc:BB934_06160"/>
<keyword evidence="1" id="KW-0472">Membrane</keyword>
<feature type="transmembrane region" description="Helical" evidence="1">
    <location>
        <begin position="6"/>
        <end position="32"/>
    </location>
</feature>
<accession>A0A1B2ED28</accession>
<dbReference type="OrthoDB" id="9812136at2"/>
<keyword evidence="1" id="KW-0812">Transmembrane</keyword>
<protein>
    <submittedName>
        <fullName evidence="2">DUF378 domain-containing protein</fullName>
    </submittedName>
</protein>
<proteinExistence type="predicted"/>
<dbReference type="InterPro" id="IPR007211">
    <property type="entry name" value="DUF378"/>
</dbReference>
<keyword evidence="1" id="KW-1133">Transmembrane helix</keyword>
<dbReference type="EMBL" id="CP016616">
    <property type="protein sequence ID" value="ANY77871.1"/>
    <property type="molecule type" value="Genomic_DNA"/>
</dbReference>